<keyword evidence="2" id="KW-0732">Signal</keyword>
<protein>
    <recommendedName>
        <fullName evidence="3">Transglycosylase SLT domain-containing protein</fullName>
    </recommendedName>
</protein>
<dbReference type="GO" id="GO:0009253">
    <property type="term" value="P:peptidoglycan catabolic process"/>
    <property type="evidence" value="ECO:0007669"/>
    <property type="project" value="TreeGrafter"/>
</dbReference>
<name>A0A0L8N459_STRVG</name>
<dbReference type="SUPFAM" id="SSF53955">
    <property type="entry name" value="Lysozyme-like"/>
    <property type="match status" value="1"/>
</dbReference>
<dbReference type="EMBL" id="LGUV01000009">
    <property type="protein sequence ID" value="KOG57467.1"/>
    <property type="molecule type" value="Genomic_DNA"/>
</dbReference>
<dbReference type="AlphaFoldDB" id="A0A0L8N459"/>
<dbReference type="InterPro" id="IPR031304">
    <property type="entry name" value="SLT_2"/>
</dbReference>
<sequence length="303" mass="31066">MSARIIGRRLRRGTTAALVSALVIAAVTASQGPAGGSGDRLSAAGEGAAQQPQAADTAGGDSDYFTELPPLTSPQPPDVLLPEAGPTAQPQAPTGSGAAPASVVTGPAEGAQGIPASVLAAYLGAEKKVGRSDPGCGLRWQLLAAIGKVESGQARGGQVDAGGTTLRPILGPVLDGNGFANISDTDGGAYDGDSRYDRAVGPMQFIPSTWAAWGQDADGDGRRNPNNVHDAALAAARYLCAGNRDLRADADLDRAVLSYNRSTEYLRTVRSWFTYYLKGTHEIPDRAGTANPPKPTPPKPTPT</sequence>
<evidence type="ECO:0000313" key="4">
    <source>
        <dbReference type="EMBL" id="KOG57467.1"/>
    </source>
</evidence>
<dbReference type="GO" id="GO:0008933">
    <property type="term" value="F:peptidoglycan lytic transglycosylase activity"/>
    <property type="evidence" value="ECO:0007669"/>
    <property type="project" value="TreeGrafter"/>
</dbReference>
<dbReference type="Gene3D" id="1.10.530.10">
    <property type="match status" value="1"/>
</dbReference>
<dbReference type="CDD" id="cd13399">
    <property type="entry name" value="Slt35-like"/>
    <property type="match status" value="1"/>
</dbReference>
<accession>A0A0L8N459</accession>
<reference evidence="5" key="1">
    <citation type="submission" date="2015-07" db="EMBL/GenBank/DDBJ databases">
        <authorList>
            <consortium name="Consortium for Microbial Forensics and Genomics (microFORGE)"/>
            <person name="Knight B.M."/>
            <person name="Roberts D.P."/>
            <person name="Lin D."/>
            <person name="Hari K."/>
            <person name="Fletcher J."/>
            <person name="Melcher U."/>
            <person name="Blagden T."/>
            <person name="Winegar R.A."/>
        </authorList>
    </citation>
    <scope>NUCLEOTIDE SEQUENCE [LARGE SCALE GENOMIC DNA]</scope>
    <source>
        <strain evidence="5">NRRL B-1447</strain>
    </source>
</reference>
<gene>
    <name evidence="4" type="ORF">ADK75_04105</name>
</gene>
<dbReference type="Proteomes" id="UP000037084">
    <property type="component" value="Unassembled WGS sequence"/>
</dbReference>
<evidence type="ECO:0000256" key="1">
    <source>
        <dbReference type="SAM" id="MobiDB-lite"/>
    </source>
</evidence>
<feature type="compositionally biased region" description="Low complexity" evidence="1">
    <location>
        <begin position="43"/>
        <end position="55"/>
    </location>
</feature>
<dbReference type="InterPro" id="IPR043426">
    <property type="entry name" value="MltB-like"/>
</dbReference>
<feature type="domain" description="Transglycosylase SLT" evidence="3">
    <location>
        <begin position="199"/>
        <end position="240"/>
    </location>
</feature>
<feature type="chain" id="PRO_5038835440" description="Transglycosylase SLT domain-containing protein" evidence="2">
    <location>
        <begin position="26"/>
        <end position="303"/>
    </location>
</feature>
<comment type="caution">
    <text evidence="4">The sequence shown here is derived from an EMBL/GenBank/DDBJ whole genome shotgun (WGS) entry which is preliminary data.</text>
</comment>
<organism evidence="4 5">
    <name type="scientific">Streptomyces virginiae</name>
    <name type="common">Streptomyces cinnamonensis</name>
    <dbReference type="NCBI Taxonomy" id="1961"/>
    <lineage>
        <taxon>Bacteria</taxon>
        <taxon>Bacillati</taxon>
        <taxon>Actinomycetota</taxon>
        <taxon>Actinomycetes</taxon>
        <taxon>Kitasatosporales</taxon>
        <taxon>Streptomycetaceae</taxon>
        <taxon>Streptomyces</taxon>
    </lineage>
</organism>
<dbReference type="Pfam" id="PF13406">
    <property type="entry name" value="SLT_2"/>
    <property type="match status" value="1"/>
</dbReference>
<dbReference type="RefSeq" id="WP_053168265.1">
    <property type="nucleotide sequence ID" value="NZ_LGUV01000009.1"/>
</dbReference>
<proteinExistence type="predicted"/>
<dbReference type="PANTHER" id="PTHR30163:SF8">
    <property type="entry name" value="LYTIC MUREIN TRANSGLYCOSYLASE"/>
    <property type="match status" value="1"/>
</dbReference>
<feature type="region of interest" description="Disordered" evidence="1">
    <location>
        <begin position="31"/>
        <end position="104"/>
    </location>
</feature>
<dbReference type="OrthoDB" id="9796191at2"/>
<dbReference type="PANTHER" id="PTHR30163">
    <property type="entry name" value="MEMBRANE-BOUND LYTIC MUREIN TRANSGLYCOSYLASE B"/>
    <property type="match status" value="1"/>
</dbReference>
<evidence type="ECO:0000313" key="5">
    <source>
        <dbReference type="Proteomes" id="UP000037084"/>
    </source>
</evidence>
<feature type="non-terminal residue" evidence="4">
    <location>
        <position position="303"/>
    </location>
</feature>
<dbReference type="InterPro" id="IPR023346">
    <property type="entry name" value="Lysozyme-like_dom_sf"/>
</dbReference>
<feature type="region of interest" description="Disordered" evidence="1">
    <location>
        <begin position="283"/>
        <end position="303"/>
    </location>
</feature>
<feature type="signal peptide" evidence="2">
    <location>
        <begin position="1"/>
        <end position="25"/>
    </location>
</feature>
<evidence type="ECO:0000256" key="2">
    <source>
        <dbReference type="SAM" id="SignalP"/>
    </source>
</evidence>
<evidence type="ECO:0000259" key="3">
    <source>
        <dbReference type="Pfam" id="PF13406"/>
    </source>
</evidence>
<feature type="compositionally biased region" description="Pro residues" evidence="1">
    <location>
        <begin position="292"/>
        <end position="303"/>
    </location>
</feature>